<name>D6WRJ2_TRICA</name>
<evidence type="ECO:0000313" key="1">
    <source>
        <dbReference type="EMBL" id="EFA06441.1"/>
    </source>
</evidence>
<organism evidence="1 2">
    <name type="scientific">Tribolium castaneum</name>
    <name type="common">Red flour beetle</name>
    <dbReference type="NCBI Taxonomy" id="7070"/>
    <lineage>
        <taxon>Eukaryota</taxon>
        <taxon>Metazoa</taxon>
        <taxon>Ecdysozoa</taxon>
        <taxon>Arthropoda</taxon>
        <taxon>Hexapoda</taxon>
        <taxon>Insecta</taxon>
        <taxon>Pterygota</taxon>
        <taxon>Neoptera</taxon>
        <taxon>Endopterygota</taxon>
        <taxon>Coleoptera</taxon>
        <taxon>Polyphaga</taxon>
        <taxon>Cucujiformia</taxon>
        <taxon>Tenebrionidae</taxon>
        <taxon>Tenebrionidae incertae sedis</taxon>
        <taxon>Tribolium</taxon>
    </lineage>
</organism>
<protein>
    <submittedName>
        <fullName evidence="1">Uncharacterized protein</fullName>
    </submittedName>
</protein>
<dbReference type="Proteomes" id="UP000007266">
    <property type="component" value="Linkage group 7"/>
</dbReference>
<dbReference type="HOGENOM" id="CLU_1818304_0_0_1"/>
<sequence length="142" mass="15852">MLNGSGENGNFVHIDVWGRHGDFAIIFEVKFNSTAICHCEKTGFKTKSFLVAAEDIVKLLPRKENPEDGSGGKAGTGRDLQVLGFQKIKKYVLIGLAMDGDYTTHMLVFRDTSDWKNVIQVNRENHVAKIISTCLESEMFDV</sequence>
<keyword evidence="2" id="KW-1185">Reference proteome</keyword>
<dbReference type="InParanoid" id="D6WRJ2"/>
<dbReference type="EMBL" id="KQ971351">
    <property type="protein sequence ID" value="EFA06441.1"/>
    <property type="molecule type" value="Genomic_DNA"/>
</dbReference>
<dbReference type="AlphaFoldDB" id="D6WRJ2"/>
<evidence type="ECO:0000313" key="2">
    <source>
        <dbReference type="Proteomes" id="UP000007266"/>
    </source>
</evidence>
<gene>
    <name evidence="1" type="primary">GLEAN_09323</name>
    <name evidence="1" type="ORF">TcasGA2_TC009323</name>
</gene>
<reference evidence="1 2" key="1">
    <citation type="journal article" date="2008" name="Nature">
        <title>The genome of the model beetle and pest Tribolium castaneum.</title>
        <authorList>
            <consortium name="Tribolium Genome Sequencing Consortium"/>
            <person name="Richards S."/>
            <person name="Gibbs R.A."/>
            <person name="Weinstock G.M."/>
            <person name="Brown S.J."/>
            <person name="Denell R."/>
            <person name="Beeman R.W."/>
            <person name="Gibbs R."/>
            <person name="Beeman R.W."/>
            <person name="Brown S.J."/>
            <person name="Bucher G."/>
            <person name="Friedrich M."/>
            <person name="Grimmelikhuijzen C.J."/>
            <person name="Klingler M."/>
            <person name="Lorenzen M."/>
            <person name="Richards S."/>
            <person name="Roth S."/>
            <person name="Schroder R."/>
            <person name="Tautz D."/>
            <person name="Zdobnov E.M."/>
            <person name="Muzny D."/>
            <person name="Gibbs R.A."/>
            <person name="Weinstock G.M."/>
            <person name="Attaway T."/>
            <person name="Bell S."/>
            <person name="Buhay C.J."/>
            <person name="Chandrabose M.N."/>
            <person name="Chavez D."/>
            <person name="Clerk-Blankenburg K.P."/>
            <person name="Cree A."/>
            <person name="Dao M."/>
            <person name="Davis C."/>
            <person name="Chacko J."/>
            <person name="Dinh H."/>
            <person name="Dugan-Rocha S."/>
            <person name="Fowler G."/>
            <person name="Garner T.T."/>
            <person name="Garnes J."/>
            <person name="Gnirke A."/>
            <person name="Hawes A."/>
            <person name="Hernandez J."/>
            <person name="Hines S."/>
            <person name="Holder M."/>
            <person name="Hume J."/>
            <person name="Jhangiani S.N."/>
            <person name="Joshi V."/>
            <person name="Khan Z.M."/>
            <person name="Jackson L."/>
            <person name="Kovar C."/>
            <person name="Kowis A."/>
            <person name="Lee S."/>
            <person name="Lewis L.R."/>
            <person name="Margolis J."/>
            <person name="Morgan M."/>
            <person name="Nazareth L.V."/>
            <person name="Nguyen N."/>
            <person name="Okwuonu G."/>
            <person name="Parker D."/>
            <person name="Richards S."/>
            <person name="Ruiz S.J."/>
            <person name="Santibanez J."/>
            <person name="Savard J."/>
            <person name="Scherer S.E."/>
            <person name="Schneider B."/>
            <person name="Sodergren E."/>
            <person name="Tautz D."/>
            <person name="Vattahil S."/>
            <person name="Villasana D."/>
            <person name="White C.S."/>
            <person name="Wright R."/>
            <person name="Park Y."/>
            <person name="Beeman R.W."/>
            <person name="Lord J."/>
            <person name="Oppert B."/>
            <person name="Lorenzen M."/>
            <person name="Brown S."/>
            <person name="Wang L."/>
            <person name="Savard J."/>
            <person name="Tautz D."/>
            <person name="Richards S."/>
            <person name="Weinstock G."/>
            <person name="Gibbs R.A."/>
            <person name="Liu Y."/>
            <person name="Worley K."/>
            <person name="Weinstock G."/>
            <person name="Elsik C.G."/>
            <person name="Reese J.T."/>
            <person name="Elhaik E."/>
            <person name="Landan G."/>
            <person name="Graur D."/>
            <person name="Arensburger P."/>
            <person name="Atkinson P."/>
            <person name="Beeman R.W."/>
            <person name="Beidler J."/>
            <person name="Brown S.J."/>
            <person name="Demuth J.P."/>
            <person name="Drury D.W."/>
            <person name="Du Y.Z."/>
            <person name="Fujiwara H."/>
            <person name="Lorenzen M."/>
            <person name="Maselli V."/>
            <person name="Osanai M."/>
            <person name="Park Y."/>
            <person name="Robertson H.M."/>
            <person name="Tu Z."/>
            <person name="Wang J.J."/>
            <person name="Wang S."/>
            <person name="Richards S."/>
            <person name="Song H."/>
            <person name="Zhang L."/>
            <person name="Sodergren E."/>
            <person name="Werner D."/>
            <person name="Stanke M."/>
            <person name="Morgenstern B."/>
            <person name="Solovyev V."/>
            <person name="Kosarev P."/>
            <person name="Brown G."/>
            <person name="Chen H.C."/>
            <person name="Ermolaeva O."/>
            <person name="Hlavina W."/>
            <person name="Kapustin Y."/>
            <person name="Kiryutin B."/>
            <person name="Kitts P."/>
            <person name="Maglott D."/>
            <person name="Pruitt K."/>
            <person name="Sapojnikov V."/>
            <person name="Souvorov A."/>
            <person name="Mackey A.J."/>
            <person name="Waterhouse R.M."/>
            <person name="Wyder S."/>
            <person name="Zdobnov E.M."/>
            <person name="Zdobnov E.M."/>
            <person name="Wyder S."/>
            <person name="Kriventseva E.V."/>
            <person name="Kadowaki T."/>
            <person name="Bork P."/>
            <person name="Aranda M."/>
            <person name="Bao R."/>
            <person name="Beermann A."/>
            <person name="Berns N."/>
            <person name="Bolognesi R."/>
            <person name="Bonneton F."/>
            <person name="Bopp D."/>
            <person name="Brown S.J."/>
            <person name="Bucher G."/>
            <person name="Butts T."/>
            <person name="Chaumot A."/>
            <person name="Denell R.E."/>
            <person name="Ferrier D.E."/>
            <person name="Friedrich M."/>
            <person name="Gordon C.M."/>
            <person name="Jindra M."/>
            <person name="Klingler M."/>
            <person name="Lan Q."/>
            <person name="Lattorff H.M."/>
            <person name="Laudet V."/>
            <person name="von Levetsow C."/>
            <person name="Liu Z."/>
            <person name="Lutz R."/>
            <person name="Lynch J.A."/>
            <person name="da Fonseca R.N."/>
            <person name="Posnien N."/>
            <person name="Reuter R."/>
            <person name="Roth S."/>
            <person name="Savard J."/>
            <person name="Schinko J.B."/>
            <person name="Schmitt C."/>
            <person name="Schoppmeier M."/>
            <person name="Schroder R."/>
            <person name="Shippy T.D."/>
            <person name="Simonnet F."/>
            <person name="Marques-Souza H."/>
            <person name="Tautz D."/>
            <person name="Tomoyasu Y."/>
            <person name="Trauner J."/>
            <person name="Van der Zee M."/>
            <person name="Vervoort M."/>
            <person name="Wittkopp N."/>
            <person name="Wimmer E.A."/>
            <person name="Yang X."/>
            <person name="Jones A.K."/>
            <person name="Sattelle D.B."/>
            <person name="Ebert P.R."/>
            <person name="Nelson D."/>
            <person name="Scott J.G."/>
            <person name="Beeman R.W."/>
            <person name="Muthukrishnan S."/>
            <person name="Kramer K.J."/>
            <person name="Arakane Y."/>
            <person name="Beeman R.W."/>
            <person name="Zhu Q."/>
            <person name="Hogenkamp D."/>
            <person name="Dixit R."/>
            <person name="Oppert B."/>
            <person name="Jiang H."/>
            <person name="Zou Z."/>
            <person name="Marshall J."/>
            <person name="Elpidina E."/>
            <person name="Vinokurov K."/>
            <person name="Oppert C."/>
            <person name="Zou Z."/>
            <person name="Evans J."/>
            <person name="Lu Z."/>
            <person name="Zhao P."/>
            <person name="Sumathipala N."/>
            <person name="Altincicek B."/>
            <person name="Vilcinskas A."/>
            <person name="Williams M."/>
            <person name="Hultmark D."/>
            <person name="Hetru C."/>
            <person name="Jiang H."/>
            <person name="Grimmelikhuijzen C.J."/>
            <person name="Hauser F."/>
            <person name="Cazzamali G."/>
            <person name="Williamson M."/>
            <person name="Park Y."/>
            <person name="Li B."/>
            <person name="Tanaka Y."/>
            <person name="Predel R."/>
            <person name="Neupert S."/>
            <person name="Schachtner J."/>
            <person name="Verleyen P."/>
            <person name="Raible F."/>
            <person name="Bork P."/>
            <person name="Friedrich M."/>
            <person name="Walden K.K."/>
            <person name="Robertson H.M."/>
            <person name="Angeli S."/>
            <person name="Foret S."/>
            <person name="Bucher G."/>
            <person name="Schuetz S."/>
            <person name="Maleszka R."/>
            <person name="Wimmer E.A."/>
            <person name="Beeman R.W."/>
            <person name="Lorenzen M."/>
            <person name="Tomoyasu Y."/>
            <person name="Miller S.C."/>
            <person name="Grossmann D."/>
            <person name="Bucher G."/>
        </authorList>
    </citation>
    <scope>NUCLEOTIDE SEQUENCE [LARGE SCALE GENOMIC DNA]</scope>
    <source>
        <strain evidence="1 2">Georgia GA2</strain>
    </source>
</reference>
<reference evidence="1 2" key="2">
    <citation type="journal article" date="2010" name="Nucleic Acids Res.">
        <title>BeetleBase in 2010: revisions to provide comprehensive genomic information for Tribolium castaneum.</title>
        <authorList>
            <person name="Kim H.S."/>
            <person name="Murphy T."/>
            <person name="Xia J."/>
            <person name="Caragea D."/>
            <person name="Park Y."/>
            <person name="Beeman R.W."/>
            <person name="Lorenzen M.D."/>
            <person name="Butcher S."/>
            <person name="Manak J.R."/>
            <person name="Brown S.J."/>
        </authorList>
    </citation>
    <scope>GENOME REANNOTATION</scope>
    <source>
        <strain evidence="1 2">Georgia GA2</strain>
    </source>
</reference>
<accession>D6WRJ2</accession>
<proteinExistence type="predicted"/>